<evidence type="ECO:0000313" key="3">
    <source>
        <dbReference type="EMBL" id="PYH64565.1"/>
    </source>
</evidence>
<evidence type="ECO:0000256" key="1">
    <source>
        <dbReference type="SAM" id="Coils"/>
    </source>
</evidence>
<accession>A0A319AXS6</accession>
<gene>
    <name evidence="3" type="ORF">BO88DRAFT_419466</name>
</gene>
<feature type="region of interest" description="Disordered" evidence="2">
    <location>
        <begin position="34"/>
        <end position="81"/>
    </location>
</feature>
<evidence type="ECO:0000313" key="4">
    <source>
        <dbReference type="Proteomes" id="UP000248405"/>
    </source>
</evidence>
<dbReference type="Proteomes" id="UP000248405">
    <property type="component" value="Unassembled WGS sequence"/>
</dbReference>
<evidence type="ECO:0000256" key="2">
    <source>
        <dbReference type="SAM" id="MobiDB-lite"/>
    </source>
</evidence>
<dbReference type="GeneID" id="37212984"/>
<reference evidence="3" key="1">
    <citation type="submission" date="2016-12" db="EMBL/GenBank/DDBJ databases">
        <title>The genomes of Aspergillus section Nigri reveals drivers in fungal speciation.</title>
        <authorList>
            <consortium name="DOE Joint Genome Institute"/>
            <person name="Vesth T.C."/>
            <person name="Nybo J."/>
            <person name="Theobald S."/>
            <person name="Brandl J."/>
            <person name="Frisvad J.C."/>
            <person name="Nielsen K.F."/>
            <person name="Lyhne E.K."/>
            <person name="Kogle M.E."/>
            <person name="Kuo A."/>
            <person name="Riley R."/>
            <person name="Clum A."/>
            <person name="Nolan M."/>
            <person name="Lipzen A."/>
            <person name="Salamov A."/>
            <person name="Henrissat B."/>
            <person name="Wiebenga A."/>
            <person name="De Vries R.P."/>
            <person name="Grigoriev I.V."/>
            <person name="Mortensen U.H."/>
            <person name="Andersen M.R."/>
            <person name="Baker S.E."/>
        </authorList>
    </citation>
    <scope>NUCLEOTIDE SEQUENCE [LARGE SCALE GENOMIC DNA]</scope>
    <source>
        <strain evidence="3">CBS 113365</strain>
    </source>
</reference>
<dbReference type="OrthoDB" id="2423195at2759"/>
<name>A0A319AXS6_ASPVC</name>
<protein>
    <submittedName>
        <fullName evidence="3">Uncharacterized protein</fullName>
    </submittedName>
</protein>
<feature type="coiled-coil region" evidence="1">
    <location>
        <begin position="126"/>
        <end position="154"/>
    </location>
</feature>
<keyword evidence="4" id="KW-1185">Reference proteome</keyword>
<dbReference type="RefSeq" id="XP_025558359.1">
    <property type="nucleotide sequence ID" value="XM_025708392.1"/>
</dbReference>
<proteinExistence type="predicted"/>
<organism evidence="3 4">
    <name type="scientific">Aspergillus vadensis (strain CBS 113365 / IMI 142717 / IBT 24658)</name>
    <dbReference type="NCBI Taxonomy" id="1448311"/>
    <lineage>
        <taxon>Eukaryota</taxon>
        <taxon>Fungi</taxon>
        <taxon>Dikarya</taxon>
        <taxon>Ascomycota</taxon>
        <taxon>Pezizomycotina</taxon>
        <taxon>Eurotiomycetes</taxon>
        <taxon>Eurotiomycetidae</taxon>
        <taxon>Eurotiales</taxon>
        <taxon>Aspergillaceae</taxon>
        <taxon>Aspergillus</taxon>
        <taxon>Aspergillus subgen. Circumdati</taxon>
    </lineage>
</organism>
<dbReference type="AlphaFoldDB" id="A0A319AXS6"/>
<keyword evidence="1" id="KW-0175">Coiled coil</keyword>
<sequence>MVNAVLQSTIQECQLRATTTVPNLPTSLAAMPAMAGPSHAAPSFTAASWAKQQDNPLTPPDTVSDEAPPTEADLNGPRDPGVSNEVWYQLQADRKHHDAQIKHDAEIINEEKALRKKLDNNAEIPDDDERRQYEELIEERKKKEEEAQRKLREMGVCPVGYCWIPQATGYRCAGGSHFVSSAQLGLMRAMRMPFPDEAGLRYNQFLLVRNQDSIYTRTYSTVSAYATIPILLKCRTFFDYVGDKLYLSRFLSQTSHWKAYLLARNQVMAA</sequence>
<dbReference type="EMBL" id="KZ821643">
    <property type="protein sequence ID" value="PYH64565.1"/>
    <property type="molecule type" value="Genomic_DNA"/>
</dbReference>